<dbReference type="Pfam" id="PF01476">
    <property type="entry name" value="LysM"/>
    <property type="match status" value="1"/>
</dbReference>
<organism evidence="2 3">
    <name type="scientific">Rossellomorea vietnamensis</name>
    <dbReference type="NCBI Taxonomy" id="218284"/>
    <lineage>
        <taxon>Bacteria</taxon>
        <taxon>Bacillati</taxon>
        <taxon>Bacillota</taxon>
        <taxon>Bacilli</taxon>
        <taxon>Bacillales</taxon>
        <taxon>Bacillaceae</taxon>
        <taxon>Rossellomorea</taxon>
    </lineage>
</organism>
<dbReference type="InterPro" id="IPR014248">
    <property type="entry name" value="Spore_coat_assembly_SafA"/>
</dbReference>
<dbReference type="PANTHER" id="PTHR31157">
    <property type="entry name" value="SCP DOMAIN-CONTAINING PROTEIN"/>
    <property type="match status" value="1"/>
</dbReference>
<evidence type="ECO:0000313" key="3">
    <source>
        <dbReference type="Proteomes" id="UP000050398"/>
    </source>
</evidence>
<dbReference type="SUPFAM" id="SSF54106">
    <property type="entry name" value="LysM domain"/>
    <property type="match status" value="1"/>
</dbReference>
<comment type="caution">
    <text evidence="2">The sequence shown here is derived from an EMBL/GenBank/DDBJ whole genome shotgun (WGS) entry which is preliminary data.</text>
</comment>
<dbReference type="PATRIC" id="fig|218284.4.peg.1732"/>
<sequence length="206" mass="23359">MKTKLSLVIITSSLFFSLFDLHKTIAENTYIVKKGDTLWTISRTFQIGLSEMISANPQVEDPNIIYPGQNIKIPSITSETSFESRVTELTNRERQKYGLPPLLADMKLSKIALNKSRDMKDAGYFSHRSPTYGTPEEMLKRFNISYCEASENIAAGQSNPEEVVREWMDSPVHRKNVLNKSYTHVGVGYAEGGTYGTYWTQLFIAK</sequence>
<protein>
    <recommendedName>
        <fullName evidence="1">LysM domain-containing protein</fullName>
    </recommendedName>
</protein>
<dbReference type="SUPFAM" id="SSF55797">
    <property type="entry name" value="PR-1-like"/>
    <property type="match status" value="1"/>
</dbReference>
<dbReference type="PANTHER" id="PTHR31157:SF1">
    <property type="entry name" value="SCP DOMAIN-CONTAINING PROTEIN"/>
    <property type="match status" value="1"/>
</dbReference>
<feature type="domain" description="LysM" evidence="1">
    <location>
        <begin position="28"/>
        <end position="73"/>
    </location>
</feature>
<dbReference type="InterPro" id="IPR018392">
    <property type="entry name" value="LysM"/>
</dbReference>
<dbReference type="AlphaFoldDB" id="A0A0P6WDJ7"/>
<dbReference type="Gene3D" id="3.10.350.10">
    <property type="entry name" value="LysM domain"/>
    <property type="match status" value="1"/>
</dbReference>
<dbReference type="CDD" id="cd05379">
    <property type="entry name" value="CAP_bacterial"/>
    <property type="match status" value="1"/>
</dbReference>
<dbReference type="InterPro" id="IPR036779">
    <property type="entry name" value="LysM_dom_sf"/>
</dbReference>
<dbReference type="PROSITE" id="PS51782">
    <property type="entry name" value="LYSM"/>
    <property type="match status" value="1"/>
</dbReference>
<dbReference type="InterPro" id="IPR035940">
    <property type="entry name" value="CAP_sf"/>
</dbReference>
<dbReference type="OrthoDB" id="9783944at2"/>
<dbReference type="CDD" id="cd00118">
    <property type="entry name" value="LysM"/>
    <property type="match status" value="1"/>
</dbReference>
<dbReference type="NCBIfam" id="TIGR02899">
    <property type="entry name" value="spore_safA"/>
    <property type="match status" value="1"/>
</dbReference>
<proteinExistence type="predicted"/>
<evidence type="ECO:0000313" key="2">
    <source>
        <dbReference type="EMBL" id="KPL58268.1"/>
    </source>
</evidence>
<dbReference type="Gene3D" id="3.40.33.10">
    <property type="entry name" value="CAP"/>
    <property type="match status" value="1"/>
</dbReference>
<dbReference type="SMART" id="SM00257">
    <property type="entry name" value="LysM"/>
    <property type="match status" value="1"/>
</dbReference>
<evidence type="ECO:0000259" key="1">
    <source>
        <dbReference type="PROSITE" id="PS51782"/>
    </source>
</evidence>
<dbReference type="InterPro" id="IPR014044">
    <property type="entry name" value="CAP_dom"/>
</dbReference>
<dbReference type="EMBL" id="LIXZ01000017">
    <property type="protein sequence ID" value="KPL58268.1"/>
    <property type="molecule type" value="Genomic_DNA"/>
</dbReference>
<dbReference type="Proteomes" id="UP000050398">
    <property type="component" value="Unassembled WGS sequence"/>
</dbReference>
<gene>
    <name evidence="2" type="ORF">AM506_17555</name>
</gene>
<dbReference type="Pfam" id="PF00188">
    <property type="entry name" value="CAP"/>
    <property type="match status" value="1"/>
</dbReference>
<reference evidence="2 3" key="1">
    <citation type="submission" date="2015-08" db="EMBL/GenBank/DDBJ databases">
        <title>Draft Genome Sequence of Bacillus vietnamensis UCD-SED5.</title>
        <authorList>
            <person name="Lee R.D."/>
            <person name="Jospin G."/>
            <person name="Lang J.M."/>
            <person name="Coil D.A."/>
            <person name="Eisen J.A."/>
        </authorList>
    </citation>
    <scope>NUCLEOTIDE SEQUENCE [LARGE SCALE GENOMIC DNA]</scope>
    <source>
        <strain evidence="2 3">UCD-SED5</strain>
    </source>
</reference>
<accession>A0A0P6WDJ7</accession>
<name>A0A0P6WDJ7_9BACI</name>